<reference evidence="1 2" key="1">
    <citation type="submission" date="2020-02" db="EMBL/GenBank/DDBJ databases">
        <title>Rhodobacter algicola sp. nov., isolated from microalga culture.</title>
        <authorList>
            <person name="Park C.-Y."/>
        </authorList>
    </citation>
    <scope>NUCLEOTIDE SEQUENCE [LARGE SCALE GENOMIC DNA]</scope>
    <source>
        <strain evidence="1 2">ETT8</strain>
    </source>
</reference>
<evidence type="ECO:0000313" key="1">
    <source>
        <dbReference type="EMBL" id="NEX45445.1"/>
    </source>
</evidence>
<evidence type="ECO:0000313" key="2">
    <source>
        <dbReference type="Proteomes" id="UP000481421"/>
    </source>
</evidence>
<dbReference type="Proteomes" id="UP000481421">
    <property type="component" value="Unassembled WGS sequence"/>
</dbReference>
<proteinExistence type="predicted"/>
<keyword evidence="2" id="KW-1185">Reference proteome</keyword>
<dbReference type="EMBL" id="JAAIKE010000001">
    <property type="protein sequence ID" value="NEX45445.1"/>
    <property type="molecule type" value="Genomic_DNA"/>
</dbReference>
<name>A0A6B3RMF4_9RHOB</name>
<accession>A0A6B3RMF4</accession>
<comment type="caution">
    <text evidence="1">The sequence shown here is derived from an EMBL/GenBank/DDBJ whole genome shotgun (WGS) entry which is preliminary data.</text>
</comment>
<organism evidence="1 2">
    <name type="scientific">Pseudotabrizicola algicola</name>
    <dbReference type="NCBI Taxonomy" id="2709381"/>
    <lineage>
        <taxon>Bacteria</taxon>
        <taxon>Pseudomonadati</taxon>
        <taxon>Pseudomonadota</taxon>
        <taxon>Alphaproteobacteria</taxon>
        <taxon>Rhodobacterales</taxon>
        <taxon>Paracoccaceae</taxon>
        <taxon>Pseudotabrizicola</taxon>
    </lineage>
</organism>
<dbReference type="RefSeq" id="WP_164609438.1">
    <property type="nucleotide sequence ID" value="NZ_JAAIKE010000001.1"/>
</dbReference>
<sequence length="332" mass="34648">MSYILHLGHQPTDIAGISGLLNTTAGGFDPTLDVNAIRHSGSSTYSAPFSFSVLEPAGDLWLGFRYVPPNADANSINRSEANFLEFYSATNVLLAQIKPVTTTNRYHAIAAGDTSVQGSSSYTAPNGQPQWIDVRVAVGAQITIELYVDGVLQSTATAANANGKGKPRHVVFANTALHGSASTRTWYYAHIAALDGVSTIGRRFVRRSPNAIASFNQMVGSIDALRDGDIATRVASTAAGQRMSFSLTGPTGPASVSAIAGVHLKQIAQAGTVGPDATAGFLRMGGVNHDAAPETVPDLAPKPVYSSWAVNPADASPWSDLTLPNEVGILSA</sequence>
<dbReference type="AlphaFoldDB" id="A0A6B3RMF4"/>
<gene>
    <name evidence="1" type="ORF">G3572_04460</name>
</gene>
<protein>
    <submittedName>
        <fullName evidence="1">FscB</fullName>
    </submittedName>
</protein>